<evidence type="ECO:0000313" key="2">
    <source>
        <dbReference type="EMBL" id="BAC99661.1"/>
    </source>
</evidence>
<reference evidence="2" key="1">
    <citation type="submission" date="2002-01" db="EMBL/GenBank/DDBJ databases">
        <title>Oryza sativa nipponbare(GA3) genomic DNA, chromosome 8, PAC clone:P0498E12.</title>
        <authorList>
            <person name="Sasaki T."/>
            <person name="Matsumoto T."/>
            <person name="Yamamoto K."/>
        </authorList>
    </citation>
    <scope>NUCLEOTIDE SEQUENCE</scope>
</reference>
<name>Q7EZC5_ORYSJ</name>
<reference evidence="3" key="3">
    <citation type="journal article" date="2005" name="Nature">
        <title>The map-based sequence of the rice genome.</title>
        <authorList>
            <consortium name="International rice genome sequencing project (IRGSP)"/>
            <person name="Matsumoto T."/>
            <person name="Wu J."/>
            <person name="Kanamori H."/>
            <person name="Katayose Y."/>
            <person name="Fujisawa M."/>
            <person name="Namiki N."/>
            <person name="Mizuno H."/>
            <person name="Yamamoto K."/>
            <person name="Antonio B.A."/>
            <person name="Baba T."/>
            <person name="Sakata K."/>
            <person name="Nagamura Y."/>
            <person name="Aoki H."/>
            <person name="Arikawa K."/>
            <person name="Arita K."/>
            <person name="Bito T."/>
            <person name="Chiden Y."/>
            <person name="Fujitsuka N."/>
            <person name="Fukunaka R."/>
            <person name="Hamada M."/>
            <person name="Harada C."/>
            <person name="Hayashi A."/>
            <person name="Hijishita S."/>
            <person name="Honda M."/>
            <person name="Hosokawa S."/>
            <person name="Ichikawa Y."/>
            <person name="Idonuma A."/>
            <person name="Iijima M."/>
            <person name="Ikeda M."/>
            <person name="Ikeno M."/>
            <person name="Ito K."/>
            <person name="Ito S."/>
            <person name="Ito T."/>
            <person name="Ito Y."/>
            <person name="Ito Y."/>
            <person name="Iwabuchi A."/>
            <person name="Kamiya K."/>
            <person name="Karasawa W."/>
            <person name="Kurita K."/>
            <person name="Katagiri S."/>
            <person name="Kikuta A."/>
            <person name="Kobayashi H."/>
            <person name="Kobayashi N."/>
            <person name="Machita K."/>
            <person name="Maehara T."/>
            <person name="Masukawa M."/>
            <person name="Mizubayashi T."/>
            <person name="Mukai Y."/>
            <person name="Nagasaki H."/>
            <person name="Nagata Y."/>
            <person name="Naito S."/>
            <person name="Nakashima M."/>
            <person name="Nakama Y."/>
            <person name="Nakamichi Y."/>
            <person name="Nakamura M."/>
            <person name="Meguro A."/>
            <person name="Negishi M."/>
            <person name="Ohta I."/>
            <person name="Ohta T."/>
            <person name="Okamoto M."/>
            <person name="Ono N."/>
            <person name="Saji S."/>
            <person name="Sakaguchi M."/>
            <person name="Sakai K."/>
            <person name="Shibata M."/>
            <person name="Shimokawa T."/>
            <person name="Song J."/>
            <person name="Takazaki Y."/>
            <person name="Terasawa K."/>
            <person name="Tsugane M."/>
            <person name="Tsuji K."/>
            <person name="Ueda S."/>
            <person name="Waki K."/>
            <person name="Yamagata H."/>
            <person name="Yamamoto M."/>
            <person name="Yamamoto S."/>
            <person name="Yamane H."/>
            <person name="Yoshiki S."/>
            <person name="Yoshihara R."/>
            <person name="Yukawa K."/>
            <person name="Zhong H."/>
            <person name="Yano M."/>
            <person name="Yuan Q."/>
            <person name="Ouyang S."/>
            <person name="Liu J."/>
            <person name="Jones K.M."/>
            <person name="Gansberger K."/>
            <person name="Moffat K."/>
            <person name="Hill J."/>
            <person name="Bera J."/>
            <person name="Fadrosh D."/>
            <person name="Jin S."/>
            <person name="Johri S."/>
            <person name="Kim M."/>
            <person name="Overton L."/>
            <person name="Reardon M."/>
            <person name="Tsitrin T."/>
            <person name="Vuong H."/>
            <person name="Weaver B."/>
            <person name="Ciecko A."/>
            <person name="Tallon L."/>
            <person name="Jackson J."/>
            <person name="Pai G."/>
            <person name="Aken S.V."/>
            <person name="Utterback T."/>
            <person name="Reidmuller S."/>
            <person name="Feldblyum T."/>
            <person name="Hsiao J."/>
            <person name="Zismann V."/>
            <person name="Iobst S."/>
            <person name="de Vazeille A.R."/>
            <person name="Buell C.R."/>
            <person name="Ying K."/>
            <person name="Li Y."/>
            <person name="Lu T."/>
            <person name="Huang Y."/>
            <person name="Zhao Q."/>
            <person name="Feng Q."/>
            <person name="Zhang L."/>
            <person name="Zhu J."/>
            <person name="Weng Q."/>
            <person name="Mu J."/>
            <person name="Lu Y."/>
            <person name="Fan D."/>
            <person name="Liu Y."/>
            <person name="Guan J."/>
            <person name="Zhang Y."/>
            <person name="Yu S."/>
            <person name="Liu X."/>
            <person name="Zhang Y."/>
            <person name="Hong G."/>
            <person name="Han B."/>
            <person name="Choisne N."/>
            <person name="Demange N."/>
            <person name="Orjeda G."/>
            <person name="Samain S."/>
            <person name="Cattolico L."/>
            <person name="Pelletier E."/>
            <person name="Couloux A."/>
            <person name="Segurens B."/>
            <person name="Wincker P."/>
            <person name="D'Hont A."/>
            <person name="Scarpelli C."/>
            <person name="Weissenbach J."/>
            <person name="Salanoubat M."/>
            <person name="Quetier F."/>
            <person name="Yu Y."/>
            <person name="Kim H.R."/>
            <person name="Rambo T."/>
            <person name="Currie J."/>
            <person name="Collura K."/>
            <person name="Luo M."/>
            <person name="Yang T."/>
            <person name="Ammiraju J.S.S."/>
            <person name="Engler F."/>
            <person name="Soderlund C."/>
            <person name="Wing R.A."/>
            <person name="Palmer L.E."/>
            <person name="de la Bastide M."/>
            <person name="Spiegel L."/>
            <person name="Nascimento L."/>
            <person name="Zutavern T."/>
            <person name="O'Shaughnessy A."/>
            <person name="Dike S."/>
            <person name="Dedhia N."/>
            <person name="Preston R."/>
            <person name="Balija V."/>
            <person name="McCombie W.R."/>
            <person name="Chow T."/>
            <person name="Chen H."/>
            <person name="Chung M."/>
            <person name="Chen C."/>
            <person name="Shaw J."/>
            <person name="Wu H."/>
            <person name="Hsiao K."/>
            <person name="Chao Y."/>
            <person name="Chu M."/>
            <person name="Cheng C."/>
            <person name="Hour A."/>
            <person name="Lee P."/>
            <person name="Lin S."/>
            <person name="Lin Y."/>
            <person name="Liou J."/>
            <person name="Liu S."/>
            <person name="Hsing Y."/>
            <person name="Raghuvanshi S."/>
            <person name="Mohanty A."/>
            <person name="Bharti A.K."/>
            <person name="Gaur A."/>
            <person name="Gupta V."/>
            <person name="Kumar D."/>
            <person name="Ravi V."/>
            <person name="Vij S."/>
            <person name="Kapur A."/>
            <person name="Khurana P."/>
            <person name="Khurana P."/>
            <person name="Khurana J.P."/>
            <person name="Tyagi A.K."/>
            <person name="Gaikwad K."/>
            <person name="Singh A."/>
            <person name="Dalal V."/>
            <person name="Srivastava S."/>
            <person name="Dixit A."/>
            <person name="Pal A.K."/>
            <person name="Ghazi I.A."/>
            <person name="Yadav M."/>
            <person name="Pandit A."/>
            <person name="Bhargava A."/>
            <person name="Sureshbabu K."/>
            <person name="Batra K."/>
            <person name="Sharma T.R."/>
            <person name="Mohapatra T."/>
            <person name="Singh N.K."/>
            <person name="Messing J."/>
            <person name="Nelson A.B."/>
            <person name="Fuks G."/>
            <person name="Kavchok S."/>
            <person name="Keizer G."/>
            <person name="Linton E."/>
            <person name="Llaca V."/>
            <person name="Song R."/>
            <person name="Tanyolac B."/>
            <person name="Young S."/>
            <person name="Ho-Il K."/>
            <person name="Hahn J.H."/>
            <person name="Sangsakoo G."/>
            <person name="Vanavichit A."/>
            <person name="de Mattos Luiz.A.T."/>
            <person name="Zimmer P.D."/>
            <person name="Malone G."/>
            <person name="Dellagostin O."/>
            <person name="de Oliveira A.C."/>
            <person name="Bevan M."/>
            <person name="Bancroft I."/>
            <person name="Minx P."/>
            <person name="Cordum H."/>
            <person name="Wilson R."/>
            <person name="Cheng Z."/>
            <person name="Jin W."/>
            <person name="Jiang J."/>
            <person name="Leong S.A."/>
            <person name="Iwama H."/>
            <person name="Gojobori T."/>
            <person name="Itoh T."/>
            <person name="Niimura Y."/>
            <person name="Fujii Y."/>
            <person name="Habara T."/>
            <person name="Sakai H."/>
            <person name="Sato Y."/>
            <person name="Wilson G."/>
            <person name="Kumar K."/>
            <person name="McCouch S."/>
            <person name="Juretic N."/>
            <person name="Hoen D."/>
            <person name="Wright S."/>
            <person name="Bruskiewich R."/>
            <person name="Bureau T."/>
            <person name="Miyao A."/>
            <person name="Hirochika H."/>
            <person name="Nishikawa T."/>
            <person name="Kadowaki K."/>
            <person name="Sugiura M."/>
            <person name="Burr B."/>
            <person name="Sasaki T."/>
        </authorList>
    </citation>
    <scope>NUCLEOTIDE SEQUENCE [LARGE SCALE GENOMIC DNA]</scope>
    <source>
        <strain evidence="3">cv. Nipponbare</strain>
    </source>
</reference>
<sequence>MYTGRAEGGRAAADGRAAVVGGHAEDGLVAADGRAVAWPRWRAAGGGVAALAASIFF</sequence>
<protein>
    <submittedName>
        <fullName evidence="2">Uncharacterized protein</fullName>
    </submittedName>
</protein>
<dbReference type="EMBL" id="AP004635">
    <property type="protein sequence ID" value="BAC99564.1"/>
    <property type="molecule type" value="Genomic_DNA"/>
</dbReference>
<dbReference type="EMBL" id="AP004698">
    <property type="protein sequence ID" value="BAC99661.1"/>
    <property type="molecule type" value="Genomic_DNA"/>
</dbReference>
<proteinExistence type="predicted"/>
<dbReference type="Proteomes" id="UP000000763">
    <property type="component" value="Chromosome 8"/>
</dbReference>
<evidence type="ECO:0000313" key="1">
    <source>
        <dbReference type="EMBL" id="BAC99564.1"/>
    </source>
</evidence>
<evidence type="ECO:0000313" key="3">
    <source>
        <dbReference type="Proteomes" id="UP000000763"/>
    </source>
</evidence>
<accession>Q7EZC5</accession>
<dbReference type="AlphaFoldDB" id="Q7EZC5"/>
<reference evidence="1" key="2">
    <citation type="submission" date="2002-01" db="EMBL/GenBank/DDBJ databases">
        <title>Oryza sativa nipponbare(GA3) genomic DNA, chromosome 8, PAC clone:P0672D01.</title>
        <authorList>
            <person name="Sasaki T."/>
            <person name="Matsumoto T."/>
            <person name="Yamamoto K."/>
        </authorList>
    </citation>
    <scope>NUCLEOTIDE SEQUENCE</scope>
</reference>
<organism evidence="2 3">
    <name type="scientific">Oryza sativa subsp. japonica</name>
    <name type="common">Rice</name>
    <dbReference type="NCBI Taxonomy" id="39947"/>
    <lineage>
        <taxon>Eukaryota</taxon>
        <taxon>Viridiplantae</taxon>
        <taxon>Streptophyta</taxon>
        <taxon>Embryophyta</taxon>
        <taxon>Tracheophyta</taxon>
        <taxon>Spermatophyta</taxon>
        <taxon>Magnoliopsida</taxon>
        <taxon>Liliopsida</taxon>
        <taxon>Poales</taxon>
        <taxon>Poaceae</taxon>
        <taxon>BOP clade</taxon>
        <taxon>Oryzoideae</taxon>
        <taxon>Oryzeae</taxon>
        <taxon>Oryzinae</taxon>
        <taxon>Oryza</taxon>
        <taxon>Oryza sativa</taxon>
    </lineage>
</organism>
<reference evidence="3" key="4">
    <citation type="journal article" date="2008" name="Nucleic Acids Res.">
        <title>The rice annotation project database (RAP-DB): 2008 update.</title>
        <authorList>
            <consortium name="The rice annotation project (RAP)"/>
        </authorList>
    </citation>
    <scope>GENOME REANNOTATION</scope>
    <source>
        <strain evidence="3">cv. Nipponbare</strain>
    </source>
</reference>
<gene>
    <name evidence="2" type="primary">P0498E12.126</name>
    <name evidence="1" type="synonym">P0672D01.109</name>
</gene>